<organism evidence="3 4">
    <name type="scientific">Maritalea mediterranea</name>
    <dbReference type="NCBI Taxonomy" id="2909667"/>
    <lineage>
        <taxon>Bacteria</taxon>
        <taxon>Pseudomonadati</taxon>
        <taxon>Pseudomonadota</taxon>
        <taxon>Alphaproteobacteria</taxon>
        <taxon>Hyphomicrobiales</taxon>
        <taxon>Devosiaceae</taxon>
        <taxon>Maritalea</taxon>
    </lineage>
</organism>
<reference evidence="3 4" key="1">
    <citation type="submission" date="2022-01" db="EMBL/GenBank/DDBJ databases">
        <title>Maritalea mediterranea sp. nov., isolated from marine plastic residues from the Malva-rosa beach (Valencia, Spain).</title>
        <authorList>
            <person name="Vidal-Verdu A."/>
            <person name="Molina-Menor E."/>
            <person name="Pascual J."/>
            <person name="Pereto J."/>
            <person name="Porcar M."/>
        </authorList>
    </citation>
    <scope>NUCLEOTIDE SEQUENCE [LARGE SCALE GENOMIC DNA]</scope>
    <source>
        <strain evidence="3 4">P4.10X</strain>
    </source>
</reference>
<keyword evidence="2" id="KW-0648">Protein biosynthesis</keyword>
<dbReference type="InterPro" id="IPR036113">
    <property type="entry name" value="Asp/Glu-ADT_sf_sub_c"/>
</dbReference>
<dbReference type="PANTHER" id="PTHR15004">
    <property type="entry name" value="GLUTAMYL-TRNA(GLN) AMIDOTRANSFERASE SUBUNIT C, MITOCHONDRIAL"/>
    <property type="match status" value="1"/>
</dbReference>
<dbReference type="HAMAP" id="MF_00122">
    <property type="entry name" value="GatC"/>
    <property type="match status" value="1"/>
</dbReference>
<dbReference type="Proteomes" id="UP001201217">
    <property type="component" value="Unassembled WGS sequence"/>
</dbReference>
<evidence type="ECO:0000313" key="3">
    <source>
        <dbReference type="EMBL" id="MCF4099881.1"/>
    </source>
</evidence>
<protein>
    <recommendedName>
        <fullName evidence="2">Aspartyl/glutamyl-tRNA(Asn/Gln) amidotransferase subunit C</fullName>
        <shortName evidence="2">Asp/Glu-ADT subunit C</shortName>
        <ecNumber evidence="2">6.3.5.-</ecNumber>
    </recommendedName>
</protein>
<dbReference type="Pfam" id="PF02686">
    <property type="entry name" value="GatC"/>
    <property type="match status" value="1"/>
</dbReference>
<accession>A0ABS9EAG6</accession>
<dbReference type="EMBL" id="JAKGTI010000004">
    <property type="protein sequence ID" value="MCF4099881.1"/>
    <property type="molecule type" value="Genomic_DNA"/>
</dbReference>
<gene>
    <name evidence="2 3" type="primary">gatC</name>
    <name evidence="3" type="ORF">L1I42_15400</name>
</gene>
<comment type="catalytic activity">
    <reaction evidence="2">
        <text>L-glutamyl-tRNA(Gln) + L-glutamine + ATP + H2O = L-glutaminyl-tRNA(Gln) + L-glutamate + ADP + phosphate + H(+)</text>
        <dbReference type="Rhea" id="RHEA:17521"/>
        <dbReference type="Rhea" id="RHEA-COMP:9681"/>
        <dbReference type="Rhea" id="RHEA-COMP:9684"/>
        <dbReference type="ChEBI" id="CHEBI:15377"/>
        <dbReference type="ChEBI" id="CHEBI:15378"/>
        <dbReference type="ChEBI" id="CHEBI:29985"/>
        <dbReference type="ChEBI" id="CHEBI:30616"/>
        <dbReference type="ChEBI" id="CHEBI:43474"/>
        <dbReference type="ChEBI" id="CHEBI:58359"/>
        <dbReference type="ChEBI" id="CHEBI:78520"/>
        <dbReference type="ChEBI" id="CHEBI:78521"/>
        <dbReference type="ChEBI" id="CHEBI:456216"/>
    </reaction>
</comment>
<sequence>MSVDADTVRRIGRLARIKIEDNDVEKLQEELNVILGFVDQLSEVDVDGVEPMTSVAPMALRRREDKVTDGGYPEQIVANAPLSEDDFFMVPKVVE</sequence>
<dbReference type="SUPFAM" id="SSF141000">
    <property type="entry name" value="Glu-tRNAGln amidotransferase C subunit"/>
    <property type="match status" value="1"/>
</dbReference>
<dbReference type="NCBIfam" id="TIGR00135">
    <property type="entry name" value="gatC"/>
    <property type="match status" value="1"/>
</dbReference>
<dbReference type="InterPro" id="IPR003837">
    <property type="entry name" value="GatC"/>
</dbReference>
<comment type="similarity">
    <text evidence="2">Belongs to the GatC family.</text>
</comment>
<evidence type="ECO:0000256" key="2">
    <source>
        <dbReference type="HAMAP-Rule" id="MF_00122"/>
    </source>
</evidence>
<keyword evidence="2" id="KW-0547">Nucleotide-binding</keyword>
<dbReference type="PANTHER" id="PTHR15004:SF0">
    <property type="entry name" value="GLUTAMYL-TRNA(GLN) AMIDOTRANSFERASE SUBUNIT C, MITOCHONDRIAL"/>
    <property type="match status" value="1"/>
</dbReference>
<evidence type="ECO:0000256" key="1">
    <source>
        <dbReference type="ARBA" id="ARBA00022598"/>
    </source>
</evidence>
<dbReference type="Gene3D" id="1.10.20.60">
    <property type="entry name" value="Glu-tRNAGln amidotransferase C subunit, N-terminal domain"/>
    <property type="match status" value="1"/>
</dbReference>
<comment type="catalytic activity">
    <reaction evidence="2">
        <text>L-aspartyl-tRNA(Asn) + L-glutamine + ATP + H2O = L-asparaginyl-tRNA(Asn) + L-glutamate + ADP + phosphate + 2 H(+)</text>
        <dbReference type="Rhea" id="RHEA:14513"/>
        <dbReference type="Rhea" id="RHEA-COMP:9674"/>
        <dbReference type="Rhea" id="RHEA-COMP:9677"/>
        <dbReference type="ChEBI" id="CHEBI:15377"/>
        <dbReference type="ChEBI" id="CHEBI:15378"/>
        <dbReference type="ChEBI" id="CHEBI:29985"/>
        <dbReference type="ChEBI" id="CHEBI:30616"/>
        <dbReference type="ChEBI" id="CHEBI:43474"/>
        <dbReference type="ChEBI" id="CHEBI:58359"/>
        <dbReference type="ChEBI" id="CHEBI:78515"/>
        <dbReference type="ChEBI" id="CHEBI:78516"/>
        <dbReference type="ChEBI" id="CHEBI:456216"/>
    </reaction>
</comment>
<comment type="subunit">
    <text evidence="2">Heterotrimer of A, B and C subunits.</text>
</comment>
<evidence type="ECO:0000313" key="4">
    <source>
        <dbReference type="Proteomes" id="UP001201217"/>
    </source>
</evidence>
<comment type="function">
    <text evidence="2">Allows the formation of correctly charged Asn-tRNA(Asn) or Gln-tRNA(Gln) through the transamidation of misacylated Asp-tRNA(Asn) or Glu-tRNA(Gln) in organisms which lack either or both of asparaginyl-tRNA or glutaminyl-tRNA synthetases. The reaction takes place in the presence of glutamine and ATP through an activated phospho-Asp-tRNA(Asn) or phospho-Glu-tRNA(Gln).</text>
</comment>
<keyword evidence="2" id="KW-0067">ATP-binding</keyword>
<name>A0ABS9EAG6_9HYPH</name>
<keyword evidence="1 2" id="KW-0436">Ligase</keyword>
<keyword evidence="4" id="KW-1185">Reference proteome</keyword>
<proteinExistence type="inferred from homology"/>
<comment type="caution">
    <text evidence="3">The sequence shown here is derived from an EMBL/GenBank/DDBJ whole genome shotgun (WGS) entry which is preliminary data.</text>
</comment>
<dbReference type="EC" id="6.3.5.-" evidence="2"/>
<dbReference type="RefSeq" id="WP_236115630.1">
    <property type="nucleotide sequence ID" value="NZ_JAKGTI010000004.1"/>
</dbReference>